<feature type="domain" description="Peptidoglycan binding-like" evidence="1">
    <location>
        <begin position="68"/>
        <end position="115"/>
    </location>
</feature>
<dbReference type="Gene3D" id="1.10.101.10">
    <property type="entry name" value="PGBD-like superfamily/PGBD"/>
    <property type="match status" value="1"/>
</dbReference>
<accession>A0ABP9NXU3</accession>
<dbReference type="InterPro" id="IPR036366">
    <property type="entry name" value="PGBDSf"/>
</dbReference>
<reference evidence="3" key="1">
    <citation type="journal article" date="2019" name="Int. J. Syst. Evol. Microbiol.">
        <title>The Global Catalogue of Microorganisms (GCM) 10K type strain sequencing project: providing services to taxonomists for standard genome sequencing and annotation.</title>
        <authorList>
            <consortium name="The Broad Institute Genomics Platform"/>
            <consortium name="The Broad Institute Genome Sequencing Center for Infectious Disease"/>
            <person name="Wu L."/>
            <person name="Ma J."/>
        </authorList>
    </citation>
    <scope>NUCLEOTIDE SEQUENCE [LARGE SCALE GENOMIC DNA]</scope>
    <source>
        <strain evidence="3">JCM 18053</strain>
    </source>
</reference>
<organism evidence="2 3">
    <name type="scientific">Prosthecobacter algae</name>
    <dbReference type="NCBI Taxonomy" id="1144682"/>
    <lineage>
        <taxon>Bacteria</taxon>
        <taxon>Pseudomonadati</taxon>
        <taxon>Verrucomicrobiota</taxon>
        <taxon>Verrucomicrobiia</taxon>
        <taxon>Verrucomicrobiales</taxon>
        <taxon>Verrucomicrobiaceae</taxon>
        <taxon>Prosthecobacter</taxon>
    </lineage>
</organism>
<gene>
    <name evidence="2" type="ORF">GCM10023213_11250</name>
</gene>
<proteinExistence type="predicted"/>
<dbReference type="EMBL" id="BAABIA010000002">
    <property type="protein sequence ID" value="GAA5136362.1"/>
    <property type="molecule type" value="Genomic_DNA"/>
</dbReference>
<name>A0ABP9NXU3_9BACT</name>
<dbReference type="InterPro" id="IPR002477">
    <property type="entry name" value="Peptidoglycan-bd-like"/>
</dbReference>
<comment type="caution">
    <text evidence="2">The sequence shown here is derived from an EMBL/GenBank/DDBJ whole genome shotgun (WGS) entry which is preliminary data.</text>
</comment>
<evidence type="ECO:0000259" key="1">
    <source>
        <dbReference type="Pfam" id="PF01471"/>
    </source>
</evidence>
<keyword evidence="3" id="KW-1185">Reference proteome</keyword>
<evidence type="ECO:0000313" key="3">
    <source>
        <dbReference type="Proteomes" id="UP001499852"/>
    </source>
</evidence>
<protein>
    <recommendedName>
        <fullName evidence="1">Peptidoglycan binding-like domain-containing protein</fullName>
    </recommendedName>
</protein>
<dbReference type="Proteomes" id="UP001499852">
    <property type="component" value="Unassembled WGS sequence"/>
</dbReference>
<sequence length="120" mass="13522">MAYRSYPRSHYRLCHGQGWRGLGWYFGPPNMSYYYETPGVSYYSSRDYAPASYVSLTYSPTSSLDYSVQEALANLGYYDGPLDGDIGPMSRLAIANFQADNGLEPTGIIDEVLLDYLQIQ</sequence>
<dbReference type="InterPro" id="IPR036365">
    <property type="entry name" value="PGBD-like_sf"/>
</dbReference>
<evidence type="ECO:0000313" key="2">
    <source>
        <dbReference type="EMBL" id="GAA5136362.1"/>
    </source>
</evidence>
<dbReference type="Pfam" id="PF01471">
    <property type="entry name" value="PG_binding_1"/>
    <property type="match status" value="1"/>
</dbReference>
<dbReference type="SUPFAM" id="SSF47090">
    <property type="entry name" value="PGBD-like"/>
    <property type="match status" value="1"/>
</dbReference>